<proteinExistence type="predicted"/>
<feature type="compositionally biased region" description="Basic and acidic residues" evidence="1">
    <location>
        <begin position="243"/>
        <end position="287"/>
    </location>
</feature>
<reference evidence="2" key="1">
    <citation type="submission" date="2021-07" db="EMBL/GenBank/DDBJ databases">
        <title>Elsinoe batatas strain:CRI-CJ2 Genome sequencing and assembly.</title>
        <authorList>
            <person name="Huang L."/>
        </authorList>
    </citation>
    <scope>NUCLEOTIDE SEQUENCE</scope>
    <source>
        <strain evidence="2">CRI-CJ2</strain>
    </source>
</reference>
<sequence>MLQYAFYVPPTPPSPTTSSSPDAGASRAVSLAASVTSSTPTEILRDSPAALTKATRTRKHTPAAPVARKSPTDSASDLFASTTCNHNGACSPTHAGQNSADRFLEYNTVSHAVRNRSGFQSRFSKSGEIKTVVYTLNGPRWSDDPTLPQADAILGAAPDNVSSKTEQRIEATKEAKLKLTNKPVPSLEAAKRPSRTSISSKKAEETAGKLPAVKKLQPTSTKTRTRAAVRTREPPFGVFSDSAPRKNSIDAEAEALKRHLSESPSAEEHYESAEEEQGNEKGEDKRGHSTTAAAKGTTTTKGAGKADGGEGSKDILSSNGEVPDSEGSETSELTELDSDEMKTPNLL</sequence>
<dbReference type="OrthoDB" id="2402916at2759"/>
<comment type="caution">
    <text evidence="2">The sequence shown here is derived from an EMBL/GenBank/DDBJ whole genome shotgun (WGS) entry which is preliminary data.</text>
</comment>
<feature type="compositionally biased region" description="Acidic residues" evidence="1">
    <location>
        <begin position="323"/>
        <end position="338"/>
    </location>
</feature>
<accession>A0A8K0KX87</accession>
<dbReference type="Proteomes" id="UP000809789">
    <property type="component" value="Unassembled WGS sequence"/>
</dbReference>
<feature type="compositionally biased region" description="Low complexity" evidence="1">
    <location>
        <begin position="16"/>
        <end position="39"/>
    </location>
</feature>
<dbReference type="EMBL" id="JAESVG020000008">
    <property type="protein sequence ID" value="KAG8625027.1"/>
    <property type="molecule type" value="Genomic_DNA"/>
</dbReference>
<name>A0A8K0KX87_9PEZI</name>
<evidence type="ECO:0000313" key="3">
    <source>
        <dbReference type="Proteomes" id="UP000809789"/>
    </source>
</evidence>
<feature type="region of interest" description="Disordered" evidence="1">
    <location>
        <begin position="1"/>
        <end position="75"/>
    </location>
</feature>
<protein>
    <submittedName>
        <fullName evidence="2">Uncharacterized protein</fullName>
    </submittedName>
</protein>
<gene>
    <name evidence="2" type="ORF">KVT40_006778</name>
</gene>
<feature type="compositionally biased region" description="Low complexity" evidence="1">
    <location>
        <begin position="290"/>
        <end position="303"/>
    </location>
</feature>
<dbReference type="AlphaFoldDB" id="A0A8K0KX87"/>
<evidence type="ECO:0000313" key="2">
    <source>
        <dbReference type="EMBL" id="KAG8625027.1"/>
    </source>
</evidence>
<keyword evidence="3" id="KW-1185">Reference proteome</keyword>
<evidence type="ECO:0000256" key="1">
    <source>
        <dbReference type="SAM" id="MobiDB-lite"/>
    </source>
</evidence>
<organism evidence="2 3">
    <name type="scientific">Elsinoe batatas</name>
    <dbReference type="NCBI Taxonomy" id="2601811"/>
    <lineage>
        <taxon>Eukaryota</taxon>
        <taxon>Fungi</taxon>
        <taxon>Dikarya</taxon>
        <taxon>Ascomycota</taxon>
        <taxon>Pezizomycotina</taxon>
        <taxon>Dothideomycetes</taxon>
        <taxon>Dothideomycetidae</taxon>
        <taxon>Myriangiales</taxon>
        <taxon>Elsinoaceae</taxon>
        <taxon>Elsinoe</taxon>
    </lineage>
</organism>
<feature type="region of interest" description="Disordered" evidence="1">
    <location>
        <begin position="180"/>
        <end position="347"/>
    </location>
</feature>